<sequence>MARLIPLYIFSLLLSQRVHALWPQPRSINTGPSALLLSPSFTITVAVPNAPPDLLAAVHRTRAQLNTDKLARLVPSRGADDLQALAGARVLPGLTLHLDGDGDEGHAPVMAIADEARAPLERRDERYSLDVPAEGSQAVLSARTTLGLFRGLNAFAQLWYFYDGGARPAPAPAEDRGGTAPAAVVDAPRSSAGSASGAGPWVYMLNAPVKVYDGPAYPYRGFMLDTARNYFPLSDIKRTLDAMSWVHLNTFHWHIVDSQSFPLVVPNYAELAQKGAYSADAVYTPRDVECIVSYAAERGIDVLVEIDTPGHTAAISNSHPEHVACAEASPWSTYANEPPAGQLRLASPATVNFTVGLLSAVAELFPSTLFSTGGDEINARCYADDAQTQSDLGGRSLDQALDAFTRATHGALKKLGKTPVVWEEMVLNHNLTLSNDTIAMVWISSADAAAVADKGFRFVHAASDAFYLDCGAGGWLGNFPTGNSWCDPFKTWQKAYVFDPLADLTAAQAKLVLGGQQLLWTEQSGPENLDPIVWPRAAASAEVFWTGTGRDVRSALPRLHELGFRFRRRGVRAIPLQPEWCALRPYACDLTA</sequence>
<dbReference type="EMBL" id="JAGFNK010000051">
    <property type="protein sequence ID" value="KAI9510005.1"/>
    <property type="molecule type" value="Genomic_DNA"/>
</dbReference>
<comment type="caution">
    <text evidence="1">The sequence shown here is derived from an EMBL/GenBank/DDBJ whole genome shotgun (WGS) entry which is preliminary data.</text>
</comment>
<evidence type="ECO:0000313" key="1">
    <source>
        <dbReference type="EMBL" id="KAI9510005.1"/>
    </source>
</evidence>
<protein>
    <submittedName>
        <fullName evidence="1">N-acetylhexosaminidase</fullName>
    </submittedName>
</protein>
<organism evidence="1 2">
    <name type="scientific">Russula earlei</name>
    <dbReference type="NCBI Taxonomy" id="71964"/>
    <lineage>
        <taxon>Eukaryota</taxon>
        <taxon>Fungi</taxon>
        <taxon>Dikarya</taxon>
        <taxon>Basidiomycota</taxon>
        <taxon>Agaricomycotina</taxon>
        <taxon>Agaricomycetes</taxon>
        <taxon>Russulales</taxon>
        <taxon>Russulaceae</taxon>
        <taxon>Russula</taxon>
    </lineage>
</organism>
<proteinExistence type="predicted"/>
<accession>A0ACC0UE41</accession>
<evidence type="ECO:0000313" key="2">
    <source>
        <dbReference type="Proteomes" id="UP001207468"/>
    </source>
</evidence>
<gene>
    <name evidence="1" type="ORF">F5148DRAFT_1274981</name>
</gene>
<keyword evidence="2" id="KW-1185">Reference proteome</keyword>
<dbReference type="Proteomes" id="UP001207468">
    <property type="component" value="Unassembled WGS sequence"/>
</dbReference>
<name>A0ACC0UE41_9AGAM</name>
<reference evidence="1" key="1">
    <citation type="submission" date="2021-03" db="EMBL/GenBank/DDBJ databases">
        <title>Evolutionary priming and transition to the ectomycorrhizal habit in an iconic lineage of mushroom-forming fungi: is preadaptation a requirement?</title>
        <authorList>
            <consortium name="DOE Joint Genome Institute"/>
            <person name="Looney B.P."/>
            <person name="Miyauchi S."/>
            <person name="Morin E."/>
            <person name="Drula E."/>
            <person name="Courty P.E."/>
            <person name="Chicoki N."/>
            <person name="Fauchery L."/>
            <person name="Kohler A."/>
            <person name="Kuo A."/>
            <person name="LaButti K."/>
            <person name="Pangilinan J."/>
            <person name="Lipzen A."/>
            <person name="Riley R."/>
            <person name="Andreopoulos W."/>
            <person name="He G."/>
            <person name="Johnson J."/>
            <person name="Barry K.W."/>
            <person name="Grigoriev I.V."/>
            <person name="Nagy L."/>
            <person name="Hibbett D."/>
            <person name="Henrissat B."/>
            <person name="Matheny P.B."/>
            <person name="Labbe J."/>
            <person name="Martin A.F."/>
        </authorList>
    </citation>
    <scope>NUCLEOTIDE SEQUENCE</scope>
    <source>
        <strain evidence="1">BPL698</strain>
    </source>
</reference>